<dbReference type="InterPro" id="IPR001247">
    <property type="entry name" value="ExoRNase_PH_dom1"/>
</dbReference>
<dbReference type="Gene3D" id="3.20.20.10">
    <property type="entry name" value="Alanine racemase"/>
    <property type="match status" value="1"/>
</dbReference>
<dbReference type="EMBL" id="BTSY01000004">
    <property type="protein sequence ID" value="GMT23604.1"/>
    <property type="molecule type" value="Genomic_DNA"/>
</dbReference>
<dbReference type="InterPro" id="IPR027408">
    <property type="entry name" value="PNPase/RNase_PH_dom_sf"/>
</dbReference>
<dbReference type="Pfam" id="PF01168">
    <property type="entry name" value="Ala_racemase_N"/>
    <property type="match status" value="1"/>
</dbReference>
<feature type="non-terminal residue" evidence="4">
    <location>
        <position position="436"/>
    </location>
</feature>
<evidence type="ECO:0000313" key="4">
    <source>
        <dbReference type="EMBL" id="GMT23604.1"/>
    </source>
</evidence>
<feature type="non-terminal residue" evidence="4">
    <location>
        <position position="1"/>
    </location>
</feature>
<dbReference type="FunFam" id="3.20.20.10:FF:000018">
    <property type="entry name" value="Pyridoxal phosphate homeostasis protein"/>
    <property type="match status" value="1"/>
</dbReference>
<dbReference type="Proteomes" id="UP001432322">
    <property type="component" value="Unassembled WGS sequence"/>
</dbReference>
<accession>A0AAV5W113</accession>
<evidence type="ECO:0008006" key="6">
    <source>
        <dbReference type="Google" id="ProtNLM"/>
    </source>
</evidence>
<dbReference type="SUPFAM" id="SSF55666">
    <property type="entry name" value="Ribonuclease PH domain 2-like"/>
    <property type="match status" value="1"/>
</dbReference>
<name>A0AAV5W113_9BILA</name>
<dbReference type="HAMAP" id="MF_02087">
    <property type="entry name" value="PLP_homeostasis"/>
    <property type="match status" value="1"/>
</dbReference>
<evidence type="ECO:0000259" key="3">
    <source>
        <dbReference type="Pfam" id="PF01168"/>
    </source>
</evidence>
<dbReference type="PANTHER" id="PTHR10146:SF14">
    <property type="entry name" value="PYRIDOXAL PHOSPHATE HOMEOSTASIS PROTEIN"/>
    <property type="match status" value="1"/>
</dbReference>
<dbReference type="InterPro" id="IPR011078">
    <property type="entry name" value="PyrdxlP_homeostasis"/>
</dbReference>
<proteinExistence type="inferred from homology"/>
<keyword evidence="5" id="KW-1185">Reference proteome</keyword>
<dbReference type="GO" id="GO:0030170">
    <property type="term" value="F:pyridoxal phosphate binding"/>
    <property type="evidence" value="ECO:0007669"/>
    <property type="project" value="InterPro"/>
</dbReference>
<dbReference type="PANTHER" id="PTHR10146">
    <property type="entry name" value="PROLINE SYNTHETASE CO-TRANSCRIBED BACTERIAL HOMOLOG PROTEIN"/>
    <property type="match status" value="1"/>
</dbReference>
<evidence type="ECO:0000313" key="5">
    <source>
        <dbReference type="Proteomes" id="UP001432322"/>
    </source>
</evidence>
<gene>
    <name evidence="4" type="ORF">PFISCL1PPCAC_14901</name>
</gene>
<dbReference type="AlphaFoldDB" id="A0AAV5W113"/>
<organism evidence="4 5">
    <name type="scientific">Pristionchus fissidentatus</name>
    <dbReference type="NCBI Taxonomy" id="1538716"/>
    <lineage>
        <taxon>Eukaryota</taxon>
        <taxon>Metazoa</taxon>
        <taxon>Ecdysozoa</taxon>
        <taxon>Nematoda</taxon>
        <taxon>Chromadorea</taxon>
        <taxon>Rhabditida</taxon>
        <taxon>Rhabditina</taxon>
        <taxon>Diplogasteromorpha</taxon>
        <taxon>Diplogasteroidea</taxon>
        <taxon>Neodiplogasteridae</taxon>
        <taxon>Pristionchus</taxon>
    </lineage>
</organism>
<evidence type="ECO:0000259" key="2">
    <source>
        <dbReference type="Pfam" id="PF01138"/>
    </source>
</evidence>
<reference evidence="4" key="1">
    <citation type="submission" date="2023-10" db="EMBL/GenBank/DDBJ databases">
        <title>Genome assembly of Pristionchus species.</title>
        <authorList>
            <person name="Yoshida K."/>
            <person name="Sommer R.J."/>
        </authorList>
    </citation>
    <scope>NUCLEOTIDE SEQUENCE</scope>
    <source>
        <strain evidence="4">RS5133</strain>
    </source>
</reference>
<evidence type="ECO:0000256" key="1">
    <source>
        <dbReference type="ARBA" id="ARBA00022898"/>
    </source>
</evidence>
<dbReference type="SUPFAM" id="SSF51419">
    <property type="entry name" value="PLP-binding barrel"/>
    <property type="match status" value="1"/>
</dbReference>
<feature type="domain" description="Exoribonuclease phosphorolytic" evidence="2">
    <location>
        <begin position="233"/>
        <end position="343"/>
    </location>
</feature>
<feature type="domain" description="Alanine racemase N-terminal" evidence="3">
    <location>
        <begin position="18"/>
        <end position="204"/>
    </location>
</feature>
<sequence length="436" mass="47952">VRLVAVGKYHPTKSIHECYELGHRHFGENYVQELDEKARELSEPCSEIKWHYIGQVQSNKIPKICSIPNLYCVETLENKKHCVSFDTAMAKINTGSKLKVNTSREDQKGGAVPEEAVTLASFVRNECPNLELDGFMTIGSVENSDKVPNPDFDVLADVRRQFAQSAGIDENSLELSMGMSSDMAAAIDQGSTSVRVGTAIFGTRTYNKPQWSLSLQEMKRIQESTDEKQDDSFRPISVKCGVFEDAKGSAYIEMGKTKVLVEVDGPRESPSAASQRGKVAVNINEDNLRLRAQLESAISAMVHLDKYPRAQFIVNISLLSSCGGELSACILASSLALVHAHIELFDIPVAAHVIYLPESKSYVIDPPSPLPSSSISITVALLPNLNQLICTRITGALSVNETRDSLAFASKQSLRLYPLMRKAILSSFQNQNKVDL</sequence>
<dbReference type="InterPro" id="IPR036345">
    <property type="entry name" value="ExoRNase_PH_dom2_sf"/>
</dbReference>
<dbReference type="CDD" id="cd06822">
    <property type="entry name" value="PLPDE_III_YBL036c_euk"/>
    <property type="match status" value="1"/>
</dbReference>
<dbReference type="NCBIfam" id="TIGR00044">
    <property type="entry name" value="YggS family pyridoxal phosphate-dependent enzyme"/>
    <property type="match status" value="1"/>
</dbReference>
<dbReference type="InterPro" id="IPR001608">
    <property type="entry name" value="Ala_racemase_N"/>
</dbReference>
<dbReference type="InterPro" id="IPR029066">
    <property type="entry name" value="PLP-binding_barrel"/>
</dbReference>
<dbReference type="Gene3D" id="3.30.230.70">
    <property type="entry name" value="GHMP Kinase, N-terminal domain"/>
    <property type="match status" value="1"/>
</dbReference>
<dbReference type="InterPro" id="IPR020568">
    <property type="entry name" value="Ribosomal_Su5_D2-typ_SF"/>
</dbReference>
<dbReference type="SUPFAM" id="SSF54211">
    <property type="entry name" value="Ribosomal protein S5 domain 2-like"/>
    <property type="match status" value="1"/>
</dbReference>
<keyword evidence="1" id="KW-0663">Pyridoxal phosphate</keyword>
<dbReference type="Pfam" id="PF01138">
    <property type="entry name" value="RNase_PH"/>
    <property type="match status" value="1"/>
</dbReference>
<comment type="caution">
    <text evidence="4">The sequence shown here is derived from an EMBL/GenBank/DDBJ whole genome shotgun (WGS) entry which is preliminary data.</text>
</comment>
<protein>
    <recommendedName>
        <fullName evidence="6">Pyridoxal phosphate homeostasis protein</fullName>
    </recommendedName>
</protein>